<dbReference type="PROSITE" id="PS50249">
    <property type="entry name" value="MPN"/>
    <property type="match status" value="1"/>
</dbReference>
<keyword evidence="2" id="KW-0479">Metal-binding</keyword>
<protein>
    <submittedName>
        <fullName evidence="7">Proteasome lid subunit RPN8/RPN11, contains Jab1/MPN metalloenzyme (JAMM) motif</fullName>
    </submittedName>
</protein>
<keyword evidence="1" id="KW-0645">Protease</keyword>
<evidence type="ECO:0000313" key="7">
    <source>
        <dbReference type="EMBL" id="SIQ97995.1"/>
    </source>
</evidence>
<dbReference type="InterPro" id="IPR037518">
    <property type="entry name" value="MPN"/>
</dbReference>
<dbReference type="EMBL" id="FTNK01000005">
    <property type="protein sequence ID" value="SIQ97995.1"/>
    <property type="molecule type" value="Genomic_DNA"/>
</dbReference>
<keyword evidence="8" id="KW-1185">Reference proteome</keyword>
<dbReference type="Pfam" id="PF14464">
    <property type="entry name" value="Prok-JAB"/>
    <property type="match status" value="1"/>
</dbReference>
<dbReference type="InterPro" id="IPR051929">
    <property type="entry name" value="VirAsm_ModProt"/>
</dbReference>
<keyword evidence="3" id="KW-0378">Hydrolase</keyword>
<dbReference type="InterPro" id="IPR028090">
    <property type="entry name" value="JAB_dom_prok"/>
</dbReference>
<dbReference type="Gene3D" id="3.40.140.10">
    <property type="entry name" value="Cytidine Deaminase, domain 2"/>
    <property type="match status" value="1"/>
</dbReference>
<gene>
    <name evidence="7" type="ORF">SAMN05421578_105327</name>
</gene>
<sequence length="158" mass="17726">MTKLLVSDEEMLLHAAAARELVAHTLLHLPHESCGVLLGTTTAGSIRIEQFQPIRNVAPDPLHAFMFHPEEWVKFCLQPERLVGIVHSHPHSQPIPSQDDLTKLSGYGQLLDAYLICSPNQSGNSIIIHSYRIIHPTSHSKAEITDRYRLLRTQLTVT</sequence>
<keyword evidence="5" id="KW-0482">Metalloprotease</keyword>
<accession>A0ABY1JYD1</accession>
<dbReference type="PANTHER" id="PTHR34858">
    <property type="entry name" value="CYSO-CYSTEINE PEPTIDASE"/>
    <property type="match status" value="1"/>
</dbReference>
<evidence type="ECO:0000313" key="8">
    <source>
        <dbReference type="Proteomes" id="UP000186666"/>
    </source>
</evidence>
<name>A0ABY1JYD1_9BACL</name>
<dbReference type="GO" id="GO:0000502">
    <property type="term" value="C:proteasome complex"/>
    <property type="evidence" value="ECO:0007669"/>
    <property type="project" value="UniProtKB-KW"/>
</dbReference>
<evidence type="ECO:0000256" key="2">
    <source>
        <dbReference type="ARBA" id="ARBA00022723"/>
    </source>
</evidence>
<evidence type="ECO:0000259" key="6">
    <source>
        <dbReference type="PROSITE" id="PS50249"/>
    </source>
</evidence>
<dbReference type="InterPro" id="IPR000555">
    <property type="entry name" value="JAMM/MPN+_dom"/>
</dbReference>
<dbReference type="SUPFAM" id="SSF102712">
    <property type="entry name" value="JAB1/MPN domain"/>
    <property type="match status" value="1"/>
</dbReference>
<dbReference type="RefSeq" id="WP_068587279.1">
    <property type="nucleotide sequence ID" value="NZ_FTNK01000005.1"/>
</dbReference>
<organism evidence="7 8">
    <name type="scientific">Paenibacillus macquariensis</name>
    <dbReference type="NCBI Taxonomy" id="948756"/>
    <lineage>
        <taxon>Bacteria</taxon>
        <taxon>Bacillati</taxon>
        <taxon>Bacillota</taxon>
        <taxon>Bacilli</taxon>
        <taxon>Bacillales</taxon>
        <taxon>Paenibacillaceae</taxon>
        <taxon>Paenibacillus</taxon>
    </lineage>
</organism>
<reference evidence="7 8" key="1">
    <citation type="submission" date="2017-01" db="EMBL/GenBank/DDBJ databases">
        <authorList>
            <person name="Varghese N."/>
            <person name="Submissions S."/>
        </authorList>
    </citation>
    <scope>NUCLEOTIDE SEQUENCE [LARGE SCALE GENOMIC DNA]</scope>
    <source>
        <strain evidence="7 8">ATCC 23464</strain>
    </source>
</reference>
<keyword evidence="7" id="KW-0647">Proteasome</keyword>
<evidence type="ECO:0000256" key="3">
    <source>
        <dbReference type="ARBA" id="ARBA00022801"/>
    </source>
</evidence>
<dbReference type="SMART" id="SM00232">
    <property type="entry name" value="JAB_MPN"/>
    <property type="match status" value="1"/>
</dbReference>
<dbReference type="PANTHER" id="PTHR34858:SF1">
    <property type="entry name" value="CYSO-CYSTEINE PEPTIDASE"/>
    <property type="match status" value="1"/>
</dbReference>
<dbReference type="Proteomes" id="UP000186666">
    <property type="component" value="Unassembled WGS sequence"/>
</dbReference>
<evidence type="ECO:0000256" key="1">
    <source>
        <dbReference type="ARBA" id="ARBA00022670"/>
    </source>
</evidence>
<keyword evidence="4" id="KW-0862">Zinc</keyword>
<feature type="domain" description="MPN" evidence="6">
    <location>
        <begin position="11"/>
        <end position="137"/>
    </location>
</feature>
<proteinExistence type="predicted"/>
<evidence type="ECO:0000256" key="5">
    <source>
        <dbReference type="ARBA" id="ARBA00023049"/>
    </source>
</evidence>
<evidence type="ECO:0000256" key="4">
    <source>
        <dbReference type="ARBA" id="ARBA00022833"/>
    </source>
</evidence>
<comment type="caution">
    <text evidence="7">The sequence shown here is derived from an EMBL/GenBank/DDBJ whole genome shotgun (WGS) entry which is preliminary data.</text>
</comment>